<sequence>MGSYVDYTSIFTDASKTAEGTGAAWVIPHRAEKKFKFSGQTSIFTAEAFAILKSMEFVRDSGICKCIIFSDSLSVLSCLKSPTDVNSNYYHSYIIRIKQDISKFQQYNSNKKIVLVWVKAHTGITFNERADQLAKESVSQGEEIISQHQLCMID</sequence>
<protein>
    <recommendedName>
        <fullName evidence="3">ribonuclease H</fullName>
        <ecNumber evidence="3">3.1.26.4</ecNumber>
    </recommendedName>
</protein>
<evidence type="ECO:0000256" key="2">
    <source>
        <dbReference type="ARBA" id="ARBA00005300"/>
    </source>
</evidence>
<feature type="domain" description="RNase H type-1" evidence="8">
    <location>
        <begin position="4"/>
        <end position="139"/>
    </location>
</feature>
<comment type="catalytic activity">
    <reaction evidence="1">
        <text>Endonucleolytic cleavage to 5'-phosphomonoester.</text>
        <dbReference type="EC" id="3.1.26.4"/>
    </reaction>
</comment>
<gene>
    <name evidence="9" type="ORF">ACAOBT_LOCUS4510</name>
</gene>
<dbReference type="EC" id="3.1.26.4" evidence="3"/>
<evidence type="ECO:0000256" key="4">
    <source>
        <dbReference type="ARBA" id="ARBA00022722"/>
    </source>
</evidence>
<evidence type="ECO:0000256" key="7">
    <source>
        <dbReference type="ARBA" id="ARBA00022801"/>
    </source>
</evidence>
<keyword evidence="4" id="KW-0540">Nuclease</keyword>
<evidence type="ECO:0000256" key="3">
    <source>
        <dbReference type="ARBA" id="ARBA00012180"/>
    </source>
</evidence>
<dbReference type="CDD" id="cd09276">
    <property type="entry name" value="Rnase_HI_RT_non_LTR"/>
    <property type="match status" value="1"/>
</dbReference>
<dbReference type="AlphaFoldDB" id="A0A9P0P1Y0"/>
<keyword evidence="6" id="KW-0255">Endonuclease</keyword>
<keyword evidence="10" id="KW-1185">Reference proteome</keyword>
<dbReference type="InterPro" id="IPR002156">
    <property type="entry name" value="RNaseH_domain"/>
</dbReference>
<dbReference type="InterPro" id="IPR050092">
    <property type="entry name" value="RNase_H"/>
</dbReference>
<comment type="caution">
    <text evidence="9">The sequence shown here is derived from an EMBL/GenBank/DDBJ whole genome shotgun (WGS) entry which is preliminary data.</text>
</comment>
<dbReference type="PANTHER" id="PTHR10642">
    <property type="entry name" value="RIBONUCLEASE H1"/>
    <property type="match status" value="1"/>
</dbReference>
<name>A0A9P0P1Y0_ACAOB</name>
<comment type="similarity">
    <text evidence="2">Belongs to the RNase H family.</text>
</comment>
<evidence type="ECO:0000256" key="5">
    <source>
        <dbReference type="ARBA" id="ARBA00022723"/>
    </source>
</evidence>
<proteinExistence type="inferred from homology"/>
<dbReference type="EMBL" id="CAKOFQ010006699">
    <property type="protein sequence ID" value="CAH1962120.1"/>
    <property type="molecule type" value="Genomic_DNA"/>
</dbReference>
<dbReference type="GO" id="GO:0046872">
    <property type="term" value="F:metal ion binding"/>
    <property type="evidence" value="ECO:0007669"/>
    <property type="project" value="UniProtKB-KW"/>
</dbReference>
<dbReference type="InterPro" id="IPR012337">
    <property type="entry name" value="RNaseH-like_sf"/>
</dbReference>
<evidence type="ECO:0000313" key="9">
    <source>
        <dbReference type="EMBL" id="CAH1962120.1"/>
    </source>
</evidence>
<dbReference type="InterPro" id="IPR036397">
    <property type="entry name" value="RNaseH_sf"/>
</dbReference>
<dbReference type="SUPFAM" id="SSF53098">
    <property type="entry name" value="Ribonuclease H-like"/>
    <property type="match status" value="1"/>
</dbReference>
<dbReference type="OrthoDB" id="6769383at2759"/>
<dbReference type="PANTHER" id="PTHR10642:SF26">
    <property type="entry name" value="RIBONUCLEASE H1"/>
    <property type="match status" value="1"/>
</dbReference>
<dbReference type="PROSITE" id="PS50879">
    <property type="entry name" value="RNASE_H_1"/>
    <property type="match status" value="1"/>
</dbReference>
<organism evidence="9 10">
    <name type="scientific">Acanthoscelides obtectus</name>
    <name type="common">Bean weevil</name>
    <name type="synonym">Bruchus obtectus</name>
    <dbReference type="NCBI Taxonomy" id="200917"/>
    <lineage>
        <taxon>Eukaryota</taxon>
        <taxon>Metazoa</taxon>
        <taxon>Ecdysozoa</taxon>
        <taxon>Arthropoda</taxon>
        <taxon>Hexapoda</taxon>
        <taxon>Insecta</taxon>
        <taxon>Pterygota</taxon>
        <taxon>Neoptera</taxon>
        <taxon>Endopterygota</taxon>
        <taxon>Coleoptera</taxon>
        <taxon>Polyphaga</taxon>
        <taxon>Cucujiformia</taxon>
        <taxon>Chrysomeloidea</taxon>
        <taxon>Chrysomelidae</taxon>
        <taxon>Bruchinae</taxon>
        <taxon>Bruchini</taxon>
        <taxon>Acanthoscelides</taxon>
    </lineage>
</organism>
<dbReference type="Proteomes" id="UP001152888">
    <property type="component" value="Unassembled WGS sequence"/>
</dbReference>
<dbReference type="GO" id="GO:0003676">
    <property type="term" value="F:nucleic acid binding"/>
    <property type="evidence" value="ECO:0007669"/>
    <property type="project" value="InterPro"/>
</dbReference>
<dbReference type="GO" id="GO:0004523">
    <property type="term" value="F:RNA-DNA hybrid ribonuclease activity"/>
    <property type="evidence" value="ECO:0007669"/>
    <property type="project" value="UniProtKB-EC"/>
</dbReference>
<dbReference type="Gene3D" id="3.30.420.10">
    <property type="entry name" value="Ribonuclease H-like superfamily/Ribonuclease H"/>
    <property type="match status" value="1"/>
</dbReference>
<evidence type="ECO:0000256" key="6">
    <source>
        <dbReference type="ARBA" id="ARBA00022759"/>
    </source>
</evidence>
<dbReference type="Pfam" id="PF00075">
    <property type="entry name" value="RNase_H"/>
    <property type="match status" value="1"/>
</dbReference>
<evidence type="ECO:0000259" key="8">
    <source>
        <dbReference type="PROSITE" id="PS50879"/>
    </source>
</evidence>
<evidence type="ECO:0000313" key="10">
    <source>
        <dbReference type="Proteomes" id="UP001152888"/>
    </source>
</evidence>
<keyword evidence="5" id="KW-0479">Metal-binding</keyword>
<accession>A0A9P0P1Y0</accession>
<reference evidence="9" key="1">
    <citation type="submission" date="2022-03" db="EMBL/GenBank/DDBJ databases">
        <authorList>
            <person name="Sayadi A."/>
        </authorList>
    </citation>
    <scope>NUCLEOTIDE SEQUENCE</scope>
</reference>
<evidence type="ECO:0000256" key="1">
    <source>
        <dbReference type="ARBA" id="ARBA00000077"/>
    </source>
</evidence>
<dbReference type="GO" id="GO:0043137">
    <property type="term" value="P:DNA replication, removal of RNA primer"/>
    <property type="evidence" value="ECO:0007669"/>
    <property type="project" value="TreeGrafter"/>
</dbReference>
<keyword evidence="7" id="KW-0378">Hydrolase</keyword>